<evidence type="ECO:0000313" key="1">
    <source>
        <dbReference type="EMBL" id="PKI40903.1"/>
    </source>
</evidence>
<dbReference type="Proteomes" id="UP000233551">
    <property type="component" value="Unassembled WGS sequence"/>
</dbReference>
<reference evidence="1 2" key="1">
    <citation type="submission" date="2017-11" db="EMBL/GenBank/DDBJ databases">
        <title>De-novo sequencing of pomegranate (Punica granatum L.) genome.</title>
        <authorList>
            <person name="Akparov Z."/>
            <person name="Amiraslanov A."/>
            <person name="Hajiyeva S."/>
            <person name="Abbasov M."/>
            <person name="Kaur K."/>
            <person name="Hamwieh A."/>
            <person name="Solovyev V."/>
            <person name="Salamov A."/>
            <person name="Braich B."/>
            <person name="Kosarev P."/>
            <person name="Mahmoud A."/>
            <person name="Hajiyev E."/>
            <person name="Babayeva S."/>
            <person name="Izzatullayeva V."/>
            <person name="Mammadov A."/>
            <person name="Mammadov A."/>
            <person name="Sharifova S."/>
            <person name="Ojaghi J."/>
            <person name="Eynullazada K."/>
            <person name="Bayramov B."/>
            <person name="Abdulazimova A."/>
            <person name="Shahmuradov I."/>
        </authorList>
    </citation>
    <scope>NUCLEOTIDE SEQUENCE [LARGE SCALE GENOMIC DNA]</scope>
    <source>
        <strain evidence="2">cv. AG2017</strain>
        <tissue evidence="1">Leaf</tissue>
    </source>
</reference>
<dbReference type="AlphaFoldDB" id="A0A2I0IAU8"/>
<accession>A0A2I0IAU8</accession>
<keyword evidence="2" id="KW-1185">Reference proteome</keyword>
<sequence length="100" mass="11555">MAPVPWMKSVLQIGEMRSLFLGTVFQDCEEWNYRAGEELKWVVVISVGREYVACYLWPLKTQSVSLNWTAGGFLGHAHLGCYLLLDKRRPVLLKNPYHEN</sequence>
<dbReference type="EMBL" id="PGOL01003467">
    <property type="protein sequence ID" value="PKI40903.1"/>
    <property type="molecule type" value="Genomic_DNA"/>
</dbReference>
<name>A0A2I0IAU8_PUNGR</name>
<organism evidence="1 2">
    <name type="scientific">Punica granatum</name>
    <name type="common">Pomegranate</name>
    <dbReference type="NCBI Taxonomy" id="22663"/>
    <lineage>
        <taxon>Eukaryota</taxon>
        <taxon>Viridiplantae</taxon>
        <taxon>Streptophyta</taxon>
        <taxon>Embryophyta</taxon>
        <taxon>Tracheophyta</taxon>
        <taxon>Spermatophyta</taxon>
        <taxon>Magnoliopsida</taxon>
        <taxon>eudicotyledons</taxon>
        <taxon>Gunneridae</taxon>
        <taxon>Pentapetalae</taxon>
        <taxon>rosids</taxon>
        <taxon>malvids</taxon>
        <taxon>Myrtales</taxon>
        <taxon>Lythraceae</taxon>
        <taxon>Punica</taxon>
    </lineage>
</organism>
<protein>
    <submittedName>
        <fullName evidence="1">Uncharacterized protein</fullName>
    </submittedName>
</protein>
<gene>
    <name evidence="1" type="ORF">CRG98_038701</name>
</gene>
<proteinExistence type="predicted"/>
<comment type="caution">
    <text evidence="1">The sequence shown here is derived from an EMBL/GenBank/DDBJ whole genome shotgun (WGS) entry which is preliminary data.</text>
</comment>
<evidence type="ECO:0000313" key="2">
    <source>
        <dbReference type="Proteomes" id="UP000233551"/>
    </source>
</evidence>